<dbReference type="SUPFAM" id="SSF50715">
    <property type="entry name" value="Ribosomal protein L25-like"/>
    <property type="match status" value="1"/>
</dbReference>
<evidence type="ECO:0000313" key="9">
    <source>
        <dbReference type="EMBL" id="SDQ30088.1"/>
    </source>
</evidence>
<keyword evidence="3 5" id="KW-0689">Ribosomal protein</keyword>
<dbReference type="InterPro" id="IPR001021">
    <property type="entry name" value="Ribosomal_bL25_long"/>
</dbReference>
<protein>
    <recommendedName>
        <fullName evidence="5">Large ribosomal subunit protein bL25</fullName>
    </recommendedName>
    <alternativeName>
        <fullName evidence="5">General stress protein CTC</fullName>
    </alternativeName>
</protein>
<evidence type="ECO:0000259" key="7">
    <source>
        <dbReference type="Pfam" id="PF01386"/>
    </source>
</evidence>
<dbReference type="HAMAP" id="MF_01334">
    <property type="entry name" value="Ribosomal_bL25_CTC"/>
    <property type="match status" value="1"/>
</dbReference>
<evidence type="ECO:0000256" key="4">
    <source>
        <dbReference type="ARBA" id="ARBA00023274"/>
    </source>
</evidence>
<feature type="domain" description="Large ribosomal subunit protein bL25 beta" evidence="8">
    <location>
        <begin position="98"/>
        <end position="177"/>
    </location>
</feature>
<dbReference type="PANTHER" id="PTHR33284:SF1">
    <property type="entry name" value="RIBOSOMAL PROTEIN L25_GLN-TRNA SYNTHETASE, ANTI-CODON-BINDING DOMAIN-CONTAINING PROTEIN"/>
    <property type="match status" value="1"/>
</dbReference>
<dbReference type="GO" id="GO:0008097">
    <property type="term" value="F:5S rRNA binding"/>
    <property type="evidence" value="ECO:0007669"/>
    <property type="project" value="InterPro"/>
</dbReference>
<dbReference type="InterPro" id="IPR011035">
    <property type="entry name" value="Ribosomal_bL25/Gln-tRNA_synth"/>
</dbReference>
<dbReference type="CDD" id="cd00495">
    <property type="entry name" value="Ribosomal_L25_TL5_CTC"/>
    <property type="match status" value="1"/>
</dbReference>
<evidence type="ECO:0000313" key="10">
    <source>
        <dbReference type="Proteomes" id="UP000181917"/>
    </source>
</evidence>
<organism evidence="9 10">
    <name type="scientific">Crystallibacter crystallopoietes</name>
    <dbReference type="NCBI Taxonomy" id="37928"/>
    <lineage>
        <taxon>Bacteria</taxon>
        <taxon>Bacillati</taxon>
        <taxon>Actinomycetota</taxon>
        <taxon>Actinomycetes</taxon>
        <taxon>Micrococcales</taxon>
        <taxon>Micrococcaceae</taxon>
        <taxon>Crystallibacter</taxon>
    </lineage>
</organism>
<name>A0A1H0ZRM5_9MICC</name>
<dbReference type="KEGG" id="acry:AC20117_14675"/>
<dbReference type="GO" id="GO:0022625">
    <property type="term" value="C:cytosolic large ribosomal subunit"/>
    <property type="evidence" value="ECO:0007669"/>
    <property type="project" value="TreeGrafter"/>
</dbReference>
<evidence type="ECO:0000256" key="5">
    <source>
        <dbReference type="HAMAP-Rule" id="MF_01334"/>
    </source>
</evidence>
<dbReference type="InterPro" id="IPR020056">
    <property type="entry name" value="Rbsml_bL25/Gln-tRNA_synth_N"/>
</dbReference>
<dbReference type="InterPro" id="IPR037121">
    <property type="entry name" value="Ribosomal_bL25_C"/>
</dbReference>
<keyword evidence="10" id="KW-1185">Reference proteome</keyword>
<proteinExistence type="inferred from homology"/>
<dbReference type="OrthoDB" id="5242980at2"/>
<evidence type="ECO:0000256" key="6">
    <source>
        <dbReference type="SAM" id="MobiDB-lite"/>
    </source>
</evidence>
<comment type="subunit">
    <text evidence="5">Part of the 50S ribosomal subunit; part of the 5S rRNA/L5/L18/L25 subcomplex. Contacts the 5S rRNA. Binds to the 5S rRNA independently of L5 and L18.</text>
</comment>
<evidence type="ECO:0000256" key="2">
    <source>
        <dbReference type="ARBA" id="ARBA00022884"/>
    </source>
</evidence>
<feature type="region of interest" description="Disordered" evidence="6">
    <location>
        <begin position="182"/>
        <end position="201"/>
    </location>
</feature>
<sequence length="201" mass="21255">MSDLKLAAEVRSEFGKGAARRARRNEQIPAVIYGHGAEPMHILLPAKATTLALRTSNALLTLDVEGEQHLALAKDIQRDPILQIVEHVDLLTVRKGEKVHVDVNVHVEGEVAPGAVLELEEYTVAVEADATALPESVTVNVEGRQVGEHIYARDLELPQGTTLVIEADALIAAISAPTVAEETEGAEGAAAEAAAPAESAE</sequence>
<evidence type="ECO:0000256" key="3">
    <source>
        <dbReference type="ARBA" id="ARBA00022980"/>
    </source>
</evidence>
<evidence type="ECO:0000256" key="1">
    <source>
        <dbReference type="ARBA" id="ARBA00022730"/>
    </source>
</evidence>
<comment type="function">
    <text evidence="5">This is one of the proteins that binds to the 5S RNA in the ribosome where it forms part of the central protuberance.</text>
</comment>
<dbReference type="Gene3D" id="2.40.240.10">
    <property type="entry name" value="Ribosomal Protein L25, Chain P"/>
    <property type="match status" value="1"/>
</dbReference>
<dbReference type="AlphaFoldDB" id="A0A1H0ZRM5"/>
<dbReference type="InterPro" id="IPR020930">
    <property type="entry name" value="Ribosomal_uL5_bac-type"/>
</dbReference>
<comment type="similarity">
    <text evidence="5">Belongs to the bacterial ribosomal protein bL25 family. CTC subfamily.</text>
</comment>
<dbReference type="InterPro" id="IPR020057">
    <property type="entry name" value="Ribosomal_bL25_b-dom"/>
</dbReference>
<gene>
    <name evidence="5" type="primary">rplY</name>
    <name evidence="5" type="synonym">ctc</name>
    <name evidence="9" type="ORF">SAMN04489742_0524</name>
</gene>
<dbReference type="RefSeq" id="WP_074699110.1">
    <property type="nucleotide sequence ID" value="NZ_CP018863.1"/>
</dbReference>
<dbReference type="PANTHER" id="PTHR33284">
    <property type="entry name" value="RIBOSOMAL PROTEIN L25/GLN-TRNA SYNTHETASE, ANTI-CODON-BINDING DOMAIN-CONTAINING PROTEIN"/>
    <property type="match status" value="1"/>
</dbReference>
<dbReference type="EMBL" id="FNKH01000002">
    <property type="protein sequence ID" value="SDQ30088.1"/>
    <property type="molecule type" value="Genomic_DNA"/>
</dbReference>
<keyword evidence="4 5" id="KW-0687">Ribonucleoprotein</keyword>
<reference evidence="9 10" key="1">
    <citation type="submission" date="2016-10" db="EMBL/GenBank/DDBJ databases">
        <authorList>
            <person name="de Groot N.N."/>
        </authorList>
    </citation>
    <scope>NUCLEOTIDE SEQUENCE [LARGE SCALE GENOMIC DNA]</scope>
    <source>
        <strain evidence="9 10">DSM 20117</strain>
    </source>
</reference>
<dbReference type="NCBIfam" id="NF004131">
    <property type="entry name" value="PRK05618.2-1"/>
    <property type="match status" value="1"/>
</dbReference>
<keyword evidence="1 5" id="KW-0699">rRNA-binding</keyword>
<dbReference type="STRING" id="37928.SAMN04489742_0524"/>
<dbReference type="GO" id="GO:0006412">
    <property type="term" value="P:translation"/>
    <property type="evidence" value="ECO:0007669"/>
    <property type="project" value="UniProtKB-UniRule"/>
</dbReference>
<accession>A0A1H0ZRM5</accession>
<dbReference type="Pfam" id="PF01386">
    <property type="entry name" value="Ribosomal_L25p"/>
    <property type="match status" value="1"/>
</dbReference>
<dbReference type="Pfam" id="PF14693">
    <property type="entry name" value="Ribosomal_TL5_C"/>
    <property type="match status" value="1"/>
</dbReference>
<dbReference type="GO" id="GO:0003735">
    <property type="term" value="F:structural constituent of ribosome"/>
    <property type="evidence" value="ECO:0007669"/>
    <property type="project" value="InterPro"/>
</dbReference>
<keyword evidence="2 5" id="KW-0694">RNA-binding</keyword>
<dbReference type="Gene3D" id="2.170.120.20">
    <property type="entry name" value="Ribosomal protein L25, beta domain"/>
    <property type="match status" value="1"/>
</dbReference>
<dbReference type="NCBIfam" id="TIGR00731">
    <property type="entry name" value="bL25_bact_ctc"/>
    <property type="match status" value="1"/>
</dbReference>
<dbReference type="InterPro" id="IPR029751">
    <property type="entry name" value="Ribosomal_L25_dom"/>
</dbReference>
<feature type="domain" description="Large ribosomal subunit protein bL25 L25" evidence="7">
    <location>
        <begin position="6"/>
        <end position="90"/>
    </location>
</feature>
<evidence type="ECO:0000259" key="8">
    <source>
        <dbReference type="Pfam" id="PF14693"/>
    </source>
</evidence>
<dbReference type="Proteomes" id="UP000181917">
    <property type="component" value="Unassembled WGS sequence"/>
</dbReference>